<sequence>MGHLLQIILLVVVLIAVTSPPASAKVKMSLHSFICRRCWSKMYRHCKAGFGLTKRSVSEEETEDITALNSDQVNSGLAHHLVRRSSSRVRRSRKKPRRRYFRVKINCKVCTKLCYS</sequence>
<name>A0A6F9DH99_9ASCI</name>
<protein>
    <submittedName>
        <fullName evidence="2">Uncharacterized protein LOC100184058</fullName>
    </submittedName>
</protein>
<accession>A0A6F9DH99</accession>
<gene>
    <name evidence="2" type="primary">LOC100184058</name>
</gene>
<dbReference type="AlphaFoldDB" id="A0A6F9DH99"/>
<dbReference type="EMBL" id="LR786982">
    <property type="protein sequence ID" value="CAB3262844.1"/>
    <property type="molecule type" value="mRNA"/>
</dbReference>
<organism evidence="2">
    <name type="scientific">Phallusia mammillata</name>
    <dbReference type="NCBI Taxonomy" id="59560"/>
    <lineage>
        <taxon>Eukaryota</taxon>
        <taxon>Metazoa</taxon>
        <taxon>Chordata</taxon>
        <taxon>Tunicata</taxon>
        <taxon>Ascidiacea</taxon>
        <taxon>Phlebobranchia</taxon>
        <taxon>Ascidiidae</taxon>
        <taxon>Phallusia</taxon>
    </lineage>
</organism>
<reference evidence="2" key="1">
    <citation type="submission" date="2020-04" db="EMBL/GenBank/DDBJ databases">
        <authorList>
            <person name="Neveu A P."/>
        </authorList>
    </citation>
    <scope>NUCLEOTIDE SEQUENCE</scope>
    <source>
        <tissue evidence="2">Whole embryo</tissue>
    </source>
</reference>
<evidence type="ECO:0000313" key="2">
    <source>
        <dbReference type="EMBL" id="CAB3262844.1"/>
    </source>
</evidence>
<feature type="signal peptide" evidence="1">
    <location>
        <begin position="1"/>
        <end position="24"/>
    </location>
</feature>
<evidence type="ECO:0000256" key="1">
    <source>
        <dbReference type="SAM" id="SignalP"/>
    </source>
</evidence>
<proteinExistence type="evidence at transcript level"/>
<keyword evidence="1" id="KW-0732">Signal</keyword>
<feature type="chain" id="PRO_5026272636" evidence="1">
    <location>
        <begin position="25"/>
        <end position="116"/>
    </location>
</feature>